<dbReference type="AlphaFoldDB" id="A0A026WJ30"/>
<reference evidence="2 3" key="1">
    <citation type="journal article" date="2014" name="Curr. Biol.">
        <title>The genome of the clonal raider ant Cerapachys biroi.</title>
        <authorList>
            <person name="Oxley P.R."/>
            <person name="Ji L."/>
            <person name="Fetter-Pruneda I."/>
            <person name="McKenzie S.K."/>
            <person name="Li C."/>
            <person name="Hu H."/>
            <person name="Zhang G."/>
            <person name="Kronauer D.J."/>
        </authorList>
    </citation>
    <scope>NUCLEOTIDE SEQUENCE [LARGE SCALE GENOMIC DNA]</scope>
</reference>
<feature type="domain" description="Transposable element P transposase-like RNase H C-terminal" evidence="1">
    <location>
        <begin position="89"/>
        <end position="114"/>
    </location>
</feature>
<evidence type="ECO:0000259" key="1">
    <source>
        <dbReference type="Pfam" id="PF21789"/>
    </source>
</evidence>
<evidence type="ECO:0000313" key="3">
    <source>
        <dbReference type="Proteomes" id="UP000053097"/>
    </source>
</evidence>
<protein>
    <recommendedName>
        <fullName evidence="1">Transposable element P transposase-like RNase H C-terminal domain-containing protein</fullName>
    </recommendedName>
</protein>
<organism evidence="2 3">
    <name type="scientific">Ooceraea biroi</name>
    <name type="common">Clonal raider ant</name>
    <name type="synonym">Cerapachys biroi</name>
    <dbReference type="NCBI Taxonomy" id="2015173"/>
    <lineage>
        <taxon>Eukaryota</taxon>
        <taxon>Metazoa</taxon>
        <taxon>Ecdysozoa</taxon>
        <taxon>Arthropoda</taxon>
        <taxon>Hexapoda</taxon>
        <taxon>Insecta</taxon>
        <taxon>Pterygota</taxon>
        <taxon>Neoptera</taxon>
        <taxon>Endopterygota</taxon>
        <taxon>Hymenoptera</taxon>
        <taxon>Apocrita</taxon>
        <taxon>Aculeata</taxon>
        <taxon>Formicoidea</taxon>
        <taxon>Formicidae</taxon>
        <taxon>Dorylinae</taxon>
        <taxon>Ooceraea</taxon>
    </lineage>
</organism>
<evidence type="ECO:0000313" key="2">
    <source>
        <dbReference type="EMBL" id="EZA55094.1"/>
    </source>
</evidence>
<keyword evidence="3" id="KW-1185">Reference proteome</keyword>
<gene>
    <name evidence="2" type="ORF">X777_05366</name>
</gene>
<dbReference type="OMA" id="CSRWSKS"/>
<dbReference type="EMBL" id="KK107229">
    <property type="protein sequence ID" value="EZA55094.1"/>
    <property type="molecule type" value="Genomic_DNA"/>
</dbReference>
<dbReference type="Proteomes" id="UP000053097">
    <property type="component" value="Unassembled WGS sequence"/>
</dbReference>
<sequence>MNNVIDACISYSLKIQFGGKRSLSSKNPYLVILLTKFAEWCSRWSKSAETIIQVPCFKGFVITIKSILALYKELITDNENFELTTGLCNQDSVEHLFSKPRQRGGFNPNPTARMVRLSIRHILSTGYIQTSDKGNVQCPETETLITRPSKLTKTLEYIQYYCRM</sequence>
<accession>A0A026WJ30</accession>
<name>A0A026WJ30_OOCBI</name>
<dbReference type="InterPro" id="IPR048367">
    <property type="entry name" value="TNP-like_RNaseH_C"/>
</dbReference>
<proteinExistence type="predicted"/>
<dbReference type="Pfam" id="PF21789">
    <property type="entry name" value="TNP-like_RNaseH_C"/>
    <property type="match status" value="1"/>
</dbReference>